<dbReference type="EMBL" id="QPMM01000001">
    <property type="protein sequence ID" value="RFS26786.1"/>
    <property type="molecule type" value="Genomic_DNA"/>
</dbReference>
<reference evidence="2 3" key="1">
    <citation type="submission" date="2018-07" db="EMBL/GenBank/DDBJ databases">
        <title>Chitinophaga K2CV101002-2 sp. nov., isolated from a monsoon evergreen broad-leaved forest soil.</title>
        <authorList>
            <person name="Lv Y."/>
        </authorList>
    </citation>
    <scope>NUCLEOTIDE SEQUENCE [LARGE SCALE GENOMIC DNA]</scope>
    <source>
        <strain evidence="2 3">GDMCC 1.1288</strain>
    </source>
</reference>
<gene>
    <name evidence="2" type="ORF">DVR12_03090</name>
</gene>
<name>A0A3E1YHE2_9BACT</name>
<dbReference type="GO" id="GO:0003723">
    <property type="term" value="F:RNA binding"/>
    <property type="evidence" value="ECO:0007669"/>
    <property type="project" value="InterPro"/>
</dbReference>
<organism evidence="2 3">
    <name type="scientific">Chitinophaga silvatica</name>
    <dbReference type="NCBI Taxonomy" id="2282649"/>
    <lineage>
        <taxon>Bacteria</taxon>
        <taxon>Pseudomonadati</taxon>
        <taxon>Bacteroidota</taxon>
        <taxon>Chitinophagia</taxon>
        <taxon>Chitinophagales</taxon>
        <taxon>Chitinophagaceae</taxon>
        <taxon>Chitinophaga</taxon>
    </lineage>
</organism>
<feature type="domain" description="Toxin SymE-like" evidence="1">
    <location>
        <begin position="25"/>
        <end position="58"/>
    </location>
</feature>
<dbReference type="GO" id="GO:0016788">
    <property type="term" value="F:hydrolase activity, acting on ester bonds"/>
    <property type="evidence" value="ECO:0007669"/>
    <property type="project" value="InterPro"/>
</dbReference>
<comment type="caution">
    <text evidence="2">The sequence shown here is derived from an EMBL/GenBank/DDBJ whole genome shotgun (WGS) entry which is preliminary data.</text>
</comment>
<dbReference type="RefSeq" id="WP_116973978.1">
    <property type="nucleotide sequence ID" value="NZ_QPMM01000001.1"/>
</dbReference>
<evidence type="ECO:0000313" key="3">
    <source>
        <dbReference type="Proteomes" id="UP000260644"/>
    </source>
</evidence>
<dbReference type="GO" id="GO:0016070">
    <property type="term" value="P:RNA metabolic process"/>
    <property type="evidence" value="ECO:0007669"/>
    <property type="project" value="InterPro"/>
</dbReference>
<evidence type="ECO:0000313" key="2">
    <source>
        <dbReference type="EMBL" id="RFS26786.1"/>
    </source>
</evidence>
<dbReference type="GO" id="GO:0005737">
    <property type="term" value="C:cytoplasm"/>
    <property type="evidence" value="ECO:0007669"/>
    <property type="project" value="InterPro"/>
</dbReference>
<proteinExistence type="predicted"/>
<dbReference type="Pfam" id="PF08845">
    <property type="entry name" value="SymE_toxin"/>
    <property type="match status" value="1"/>
</dbReference>
<keyword evidence="3" id="KW-1185">Reference proteome</keyword>
<evidence type="ECO:0000259" key="1">
    <source>
        <dbReference type="Pfam" id="PF08845"/>
    </source>
</evidence>
<protein>
    <submittedName>
        <fullName evidence="2">Type I addiction module toxin, SymE family</fullName>
    </submittedName>
</protein>
<accession>A0A3E1YHE2</accession>
<sequence>MKTSHFDSIIHVTWRTISGNGSGMNIPQIILSGKWLKAAGISPDDKLRIRITPGKLTLLPANPIPNTKRQARIYLRHLNKVSNH</sequence>
<dbReference type="InterPro" id="IPR014944">
    <property type="entry name" value="Toxin_SymE-like"/>
</dbReference>
<dbReference type="OrthoDB" id="965989at2"/>
<dbReference type="AlphaFoldDB" id="A0A3E1YHE2"/>
<dbReference type="Proteomes" id="UP000260644">
    <property type="component" value="Unassembled WGS sequence"/>
</dbReference>